<reference evidence="10" key="1">
    <citation type="submission" date="2021-06" db="EMBL/GenBank/DDBJ databases">
        <authorList>
            <person name="Kallberg Y."/>
            <person name="Tangrot J."/>
            <person name="Rosling A."/>
        </authorList>
    </citation>
    <scope>NUCLEOTIDE SEQUENCE</scope>
    <source>
        <strain evidence="10">UK204</strain>
    </source>
</reference>
<keyword evidence="4" id="KW-0931">ER-Golgi transport</keyword>
<name>A0A9N9AW27_9GLOM</name>
<dbReference type="GO" id="GO:0005483">
    <property type="term" value="F:soluble NSF attachment protein activity"/>
    <property type="evidence" value="ECO:0007669"/>
    <property type="project" value="TreeGrafter"/>
</dbReference>
<evidence type="ECO:0000256" key="3">
    <source>
        <dbReference type="ARBA" id="ARBA00022448"/>
    </source>
</evidence>
<dbReference type="PANTHER" id="PTHR13768">
    <property type="entry name" value="SOLUBLE NSF ATTACHMENT PROTEIN SNAP"/>
    <property type="match status" value="1"/>
</dbReference>
<evidence type="ECO:0000256" key="6">
    <source>
        <dbReference type="ARBA" id="ARBA00023136"/>
    </source>
</evidence>
<dbReference type="InterPro" id="IPR011990">
    <property type="entry name" value="TPR-like_helical_dom_sf"/>
</dbReference>
<comment type="similarity">
    <text evidence="2">Belongs to the SNAP family.</text>
</comment>
<keyword evidence="11" id="KW-1185">Reference proteome</keyword>
<protein>
    <recommendedName>
        <fullName evidence="7">Gamma-soluble NSF attachment protein</fullName>
    </recommendedName>
    <alternativeName>
        <fullName evidence="8">N-ethylmaleimide-sensitive factor attachment protein gamma</fullName>
    </alternativeName>
</protein>
<keyword evidence="9" id="KW-0732">Signal</keyword>
<comment type="subcellular location">
    <subcellularLocation>
        <location evidence="1">Membrane</location>
        <topology evidence="1">Peripheral membrane protein</topology>
    </subcellularLocation>
</comment>
<evidence type="ECO:0000256" key="4">
    <source>
        <dbReference type="ARBA" id="ARBA00022892"/>
    </source>
</evidence>
<dbReference type="AlphaFoldDB" id="A0A9N9AW27"/>
<evidence type="ECO:0000256" key="7">
    <source>
        <dbReference type="ARBA" id="ARBA00040047"/>
    </source>
</evidence>
<dbReference type="GO" id="GO:0019905">
    <property type="term" value="F:syntaxin binding"/>
    <property type="evidence" value="ECO:0007669"/>
    <property type="project" value="TreeGrafter"/>
</dbReference>
<dbReference type="GO" id="GO:0031201">
    <property type="term" value="C:SNARE complex"/>
    <property type="evidence" value="ECO:0007669"/>
    <property type="project" value="TreeGrafter"/>
</dbReference>
<dbReference type="PANTHER" id="PTHR13768:SF2">
    <property type="entry name" value="GAMMA-SOLUBLE NSF ATTACHMENT PROTEIN"/>
    <property type="match status" value="1"/>
</dbReference>
<evidence type="ECO:0000256" key="8">
    <source>
        <dbReference type="ARBA" id="ARBA00042485"/>
    </source>
</evidence>
<feature type="signal peptide" evidence="9">
    <location>
        <begin position="1"/>
        <end position="15"/>
    </location>
</feature>
<evidence type="ECO:0000256" key="9">
    <source>
        <dbReference type="SAM" id="SignalP"/>
    </source>
</evidence>
<evidence type="ECO:0000313" key="10">
    <source>
        <dbReference type="EMBL" id="CAG8544439.1"/>
    </source>
</evidence>
<dbReference type="SUPFAM" id="SSF48452">
    <property type="entry name" value="TPR-like"/>
    <property type="match status" value="1"/>
</dbReference>
<dbReference type="Pfam" id="PF14938">
    <property type="entry name" value="SNAP"/>
    <property type="match status" value="1"/>
</dbReference>
<comment type="caution">
    <text evidence="10">The sequence shown here is derived from an EMBL/GenBank/DDBJ whole genome shotgun (WGS) entry which is preliminary data.</text>
</comment>
<dbReference type="GO" id="GO:0005774">
    <property type="term" value="C:vacuolar membrane"/>
    <property type="evidence" value="ECO:0007669"/>
    <property type="project" value="TreeGrafter"/>
</dbReference>
<dbReference type="EMBL" id="CAJVPQ010001302">
    <property type="protein sequence ID" value="CAG8544439.1"/>
    <property type="molecule type" value="Genomic_DNA"/>
</dbReference>
<dbReference type="Proteomes" id="UP000789570">
    <property type="component" value="Unassembled WGS sequence"/>
</dbReference>
<dbReference type="Gene3D" id="1.25.40.10">
    <property type="entry name" value="Tetratricopeptide repeat domain"/>
    <property type="match status" value="1"/>
</dbReference>
<proteinExistence type="inferred from homology"/>
<keyword evidence="5" id="KW-0653">Protein transport</keyword>
<evidence type="ECO:0000256" key="2">
    <source>
        <dbReference type="ARBA" id="ARBA00010050"/>
    </source>
</evidence>
<evidence type="ECO:0000256" key="1">
    <source>
        <dbReference type="ARBA" id="ARBA00004170"/>
    </source>
</evidence>
<dbReference type="OrthoDB" id="9984275at2759"/>
<dbReference type="GO" id="GO:0016192">
    <property type="term" value="P:vesicle-mediated transport"/>
    <property type="evidence" value="ECO:0007669"/>
    <property type="project" value="UniProtKB-KW"/>
</dbReference>
<organism evidence="10 11">
    <name type="scientific">Funneliformis caledonium</name>
    <dbReference type="NCBI Taxonomy" id="1117310"/>
    <lineage>
        <taxon>Eukaryota</taxon>
        <taxon>Fungi</taxon>
        <taxon>Fungi incertae sedis</taxon>
        <taxon>Mucoromycota</taxon>
        <taxon>Glomeromycotina</taxon>
        <taxon>Glomeromycetes</taxon>
        <taxon>Glomerales</taxon>
        <taxon>Glomeraceae</taxon>
        <taxon>Funneliformis</taxon>
    </lineage>
</organism>
<keyword evidence="3" id="KW-0813">Transport</keyword>
<gene>
    <name evidence="10" type="ORF">FCALED_LOCUS5803</name>
</gene>
<dbReference type="GO" id="GO:0006886">
    <property type="term" value="P:intracellular protein transport"/>
    <property type="evidence" value="ECO:0007669"/>
    <property type="project" value="InterPro"/>
</dbReference>
<evidence type="ECO:0000256" key="5">
    <source>
        <dbReference type="ARBA" id="ARBA00022927"/>
    </source>
</evidence>
<evidence type="ECO:0000313" key="11">
    <source>
        <dbReference type="Proteomes" id="UP000789570"/>
    </source>
</evidence>
<feature type="chain" id="PRO_5040122881" description="Gamma-soluble NSF attachment protein" evidence="9">
    <location>
        <begin position="16"/>
        <end position="371"/>
    </location>
</feature>
<dbReference type="InterPro" id="IPR000744">
    <property type="entry name" value="NSF_attach"/>
</dbReference>
<sequence length="371" mass="42126">MILFIFLFFIGYYSYKHKPNANSFREFILTSKETNSPSTSSPSTSQDLFKFFNKLLVGQPSVPEFKIDDYYCFNVVSFKDGTATYVGFLDKWYLWSKIEVIGSSGRGDRLFGRKKKGSATEMQVIEGLAYSDKEAAIKAKGKKDYHKAAKSFLSAAKQFKKVGDDSNLLEAANSLEALEKAASIYENSDRQSTRAARVYEILAEQYKKTNSTQHNLEKALKMHRKSAELFELDGDGRFLFSLTSQAELSAEIGYYEQAISLFDNIIILSANDSILSFKVKSHVFLQCLCIIALGDWVRLEKRFQQCIEEYPSFADSRECAFINKLIVSKNSCDPSGFATACKEYDQLTTLSSWQTHILLVAKKYLEVEDLR</sequence>
<keyword evidence="6" id="KW-0472">Membrane</keyword>
<accession>A0A9N9AW27</accession>